<evidence type="ECO:0000313" key="2">
    <source>
        <dbReference type="Proteomes" id="UP001055072"/>
    </source>
</evidence>
<gene>
    <name evidence="1" type="ORF">BDY19DRAFT_992334</name>
</gene>
<evidence type="ECO:0000313" key="1">
    <source>
        <dbReference type="EMBL" id="KAI0090096.1"/>
    </source>
</evidence>
<keyword evidence="2" id="KW-1185">Reference proteome</keyword>
<dbReference type="EMBL" id="MU274908">
    <property type="protein sequence ID" value="KAI0090096.1"/>
    <property type="molecule type" value="Genomic_DNA"/>
</dbReference>
<accession>A0ACB8U737</accession>
<sequence>MPPLQLLENTSPTRDRSRDKALLVAIEYKWPPFEGVLPLNTPHKDLERVRWHLMTHWGYHPQNITTLKDGPTDEVDENMVPTRANIFREIDNLVAGLKPGDRRVFFFAGHCYQIKNRSGTETDGKDEVILTAKHNGPPDETLDYGFAHPVRQGLVIDNELRDRLVNSIPCGAKLVAIADTCHSGTLFGKSSLPPSTPSIL</sequence>
<dbReference type="Proteomes" id="UP001055072">
    <property type="component" value="Unassembled WGS sequence"/>
</dbReference>
<name>A0ACB8U737_9APHY</name>
<reference evidence="1" key="1">
    <citation type="journal article" date="2021" name="Environ. Microbiol.">
        <title>Gene family expansions and transcriptome signatures uncover fungal adaptations to wood decay.</title>
        <authorList>
            <person name="Hage H."/>
            <person name="Miyauchi S."/>
            <person name="Viragh M."/>
            <person name="Drula E."/>
            <person name="Min B."/>
            <person name="Chaduli D."/>
            <person name="Navarro D."/>
            <person name="Favel A."/>
            <person name="Norest M."/>
            <person name="Lesage-Meessen L."/>
            <person name="Balint B."/>
            <person name="Merenyi Z."/>
            <person name="de Eugenio L."/>
            <person name="Morin E."/>
            <person name="Martinez A.T."/>
            <person name="Baldrian P."/>
            <person name="Stursova M."/>
            <person name="Martinez M.J."/>
            <person name="Novotny C."/>
            <person name="Magnuson J.K."/>
            <person name="Spatafora J.W."/>
            <person name="Maurice S."/>
            <person name="Pangilinan J."/>
            <person name="Andreopoulos W."/>
            <person name="LaButti K."/>
            <person name="Hundley H."/>
            <person name="Na H."/>
            <person name="Kuo A."/>
            <person name="Barry K."/>
            <person name="Lipzen A."/>
            <person name="Henrissat B."/>
            <person name="Riley R."/>
            <person name="Ahrendt S."/>
            <person name="Nagy L.G."/>
            <person name="Grigoriev I.V."/>
            <person name="Martin F."/>
            <person name="Rosso M.N."/>
        </authorList>
    </citation>
    <scope>NUCLEOTIDE SEQUENCE</scope>
    <source>
        <strain evidence="1">CBS 384.51</strain>
    </source>
</reference>
<proteinExistence type="predicted"/>
<comment type="caution">
    <text evidence="1">The sequence shown here is derived from an EMBL/GenBank/DDBJ whole genome shotgun (WGS) entry which is preliminary data.</text>
</comment>
<organism evidence="1 2">
    <name type="scientific">Irpex rosettiformis</name>
    <dbReference type="NCBI Taxonomy" id="378272"/>
    <lineage>
        <taxon>Eukaryota</taxon>
        <taxon>Fungi</taxon>
        <taxon>Dikarya</taxon>
        <taxon>Basidiomycota</taxon>
        <taxon>Agaricomycotina</taxon>
        <taxon>Agaricomycetes</taxon>
        <taxon>Polyporales</taxon>
        <taxon>Irpicaceae</taxon>
        <taxon>Irpex</taxon>
    </lineage>
</organism>
<protein>
    <submittedName>
        <fullName evidence="1">Peptidase C14, caspase domain-containing protein</fullName>
    </submittedName>
</protein>